<feature type="region of interest" description="Disordered" evidence="7">
    <location>
        <begin position="24"/>
        <end position="49"/>
    </location>
</feature>
<dbReference type="InterPro" id="IPR012349">
    <property type="entry name" value="Split_barrel_FMN-bd"/>
</dbReference>
<evidence type="ECO:0000256" key="3">
    <source>
        <dbReference type="ARBA" id="ARBA00022630"/>
    </source>
</evidence>
<dbReference type="InterPro" id="IPR019740">
    <property type="entry name" value="Pyridox_Oxase_CS"/>
</dbReference>
<dbReference type="NCBIfam" id="NF004231">
    <property type="entry name" value="PRK05679.1"/>
    <property type="match status" value="1"/>
</dbReference>
<dbReference type="NCBIfam" id="TIGR00558">
    <property type="entry name" value="pdxH"/>
    <property type="match status" value="1"/>
</dbReference>
<keyword evidence="4" id="KW-0288">FMN</keyword>
<keyword evidence="3" id="KW-0285">Flavoprotein</keyword>
<comment type="cofactor">
    <cofactor evidence="1">
        <name>FMN</name>
        <dbReference type="ChEBI" id="CHEBI:58210"/>
    </cofactor>
</comment>
<evidence type="ECO:0000256" key="4">
    <source>
        <dbReference type="ARBA" id="ARBA00022643"/>
    </source>
</evidence>
<accession>A0A378WK76</accession>
<evidence type="ECO:0000256" key="5">
    <source>
        <dbReference type="ARBA" id="ARBA00023002"/>
    </source>
</evidence>
<dbReference type="PROSITE" id="PS01064">
    <property type="entry name" value="PYRIDOX_OXIDASE"/>
    <property type="match status" value="1"/>
</dbReference>
<dbReference type="Proteomes" id="UP000255082">
    <property type="component" value="Unassembled WGS sequence"/>
</dbReference>
<dbReference type="PANTHER" id="PTHR10851:SF0">
    <property type="entry name" value="PYRIDOXINE-5'-PHOSPHATE OXIDASE"/>
    <property type="match status" value="1"/>
</dbReference>
<gene>
    <name evidence="10" type="primary">pdxH</name>
    <name evidence="10" type="ORF">NCTC13184_01003</name>
</gene>
<name>A0A378WK76_9NOCA</name>
<evidence type="ECO:0000313" key="11">
    <source>
        <dbReference type="Proteomes" id="UP000255082"/>
    </source>
</evidence>
<feature type="domain" description="Pyridoxamine 5'-phosphate oxidase N-terminal" evidence="8">
    <location>
        <begin position="95"/>
        <end position="209"/>
    </location>
</feature>
<dbReference type="Pfam" id="PF01243">
    <property type="entry name" value="PNPOx_N"/>
    <property type="match status" value="1"/>
</dbReference>
<dbReference type="GO" id="GO:0008615">
    <property type="term" value="P:pyridoxine biosynthetic process"/>
    <property type="evidence" value="ECO:0007669"/>
    <property type="project" value="UniProtKB-UniRule"/>
</dbReference>
<feature type="domain" description="Pyridoxine 5'-phosphate oxidase dimerisation C-terminal" evidence="9">
    <location>
        <begin position="233"/>
        <end position="278"/>
    </location>
</feature>
<dbReference type="SUPFAM" id="SSF50475">
    <property type="entry name" value="FMN-binding split barrel"/>
    <property type="match status" value="1"/>
</dbReference>
<evidence type="ECO:0000256" key="2">
    <source>
        <dbReference type="ARBA" id="ARBA00007301"/>
    </source>
</evidence>
<dbReference type="EMBL" id="UGRU01000001">
    <property type="protein sequence ID" value="SUA41658.1"/>
    <property type="molecule type" value="Genomic_DNA"/>
</dbReference>
<dbReference type="GO" id="GO:0010181">
    <property type="term" value="F:FMN binding"/>
    <property type="evidence" value="ECO:0007669"/>
    <property type="project" value="UniProtKB-UniRule"/>
</dbReference>
<protein>
    <recommendedName>
        <fullName evidence="6">Pyridoxamine 5'-phosphate oxidase</fullName>
        <ecNumber evidence="6">1.4.3.5</ecNumber>
    </recommendedName>
</protein>
<proteinExistence type="inferred from homology"/>
<comment type="similarity">
    <text evidence="2">Belongs to the pyridoxamine 5'-phosphate oxidase family.</text>
</comment>
<dbReference type="AlphaFoldDB" id="A0A378WK76"/>
<evidence type="ECO:0000256" key="6">
    <source>
        <dbReference type="NCBIfam" id="TIGR00558"/>
    </source>
</evidence>
<organism evidence="10 11">
    <name type="scientific">Nocardia africana</name>
    <dbReference type="NCBI Taxonomy" id="134964"/>
    <lineage>
        <taxon>Bacteria</taxon>
        <taxon>Bacillati</taxon>
        <taxon>Actinomycetota</taxon>
        <taxon>Actinomycetes</taxon>
        <taxon>Mycobacteriales</taxon>
        <taxon>Nocardiaceae</taxon>
        <taxon>Nocardia</taxon>
    </lineage>
</organism>
<sequence>MPLRPITCNLIPPVLGSNVWTMREEQNSPGSAGGDTGLPTANSSTLPDRFGAVPRVDVDIAAMRAEYGGDPDLTESWPADGWEPLLRNWIELATNAGITEPNAMVLATVELTDAGPRPASRTVLCKGVSAEGVTFYTNYDSAKGDQLHAVPYASATFAWPKVGRQVTLRGGVGQVSSEVTTAYWRSRPRNSQLGAWASHQSRPVASREDLDRALADVTARFDGVEQIPVPANWGGYILRPETIEFWQGRRSRLHNRIRVTLPDGPAAIGSARIERLQP</sequence>
<dbReference type="PANTHER" id="PTHR10851">
    <property type="entry name" value="PYRIDOXINE-5-PHOSPHATE OXIDASE"/>
    <property type="match status" value="1"/>
</dbReference>
<evidence type="ECO:0000313" key="10">
    <source>
        <dbReference type="EMBL" id="SUA41658.1"/>
    </source>
</evidence>
<evidence type="ECO:0000259" key="9">
    <source>
        <dbReference type="Pfam" id="PF10590"/>
    </source>
</evidence>
<reference evidence="10 11" key="1">
    <citation type="submission" date="2018-06" db="EMBL/GenBank/DDBJ databases">
        <authorList>
            <consortium name="Pathogen Informatics"/>
            <person name="Doyle S."/>
        </authorList>
    </citation>
    <scope>NUCLEOTIDE SEQUENCE [LARGE SCALE GENOMIC DNA]</scope>
    <source>
        <strain evidence="10 11">NCTC13184</strain>
    </source>
</reference>
<dbReference type="InterPro" id="IPR011576">
    <property type="entry name" value="Pyridox_Oxase_N"/>
</dbReference>
<dbReference type="InterPro" id="IPR019576">
    <property type="entry name" value="Pyridoxamine_oxidase_dimer_C"/>
</dbReference>
<dbReference type="InterPro" id="IPR000659">
    <property type="entry name" value="Pyridox_Oxase"/>
</dbReference>
<dbReference type="Gene3D" id="2.30.110.10">
    <property type="entry name" value="Electron Transport, Fmn-binding Protein, Chain A"/>
    <property type="match status" value="1"/>
</dbReference>
<dbReference type="Pfam" id="PF10590">
    <property type="entry name" value="PNP_phzG_C"/>
    <property type="match status" value="1"/>
</dbReference>
<evidence type="ECO:0000256" key="7">
    <source>
        <dbReference type="SAM" id="MobiDB-lite"/>
    </source>
</evidence>
<keyword evidence="5 10" id="KW-0560">Oxidoreductase</keyword>
<dbReference type="GO" id="GO:0004733">
    <property type="term" value="F:pyridoxamine phosphate oxidase activity"/>
    <property type="evidence" value="ECO:0007669"/>
    <property type="project" value="UniProtKB-UniRule"/>
</dbReference>
<evidence type="ECO:0000256" key="1">
    <source>
        <dbReference type="ARBA" id="ARBA00001917"/>
    </source>
</evidence>
<dbReference type="EC" id="1.4.3.5" evidence="6"/>
<evidence type="ECO:0000259" key="8">
    <source>
        <dbReference type="Pfam" id="PF01243"/>
    </source>
</evidence>